<dbReference type="PIRSF" id="PIRSF001357">
    <property type="entry name" value="DeoC"/>
    <property type="match status" value="1"/>
</dbReference>
<dbReference type="SMART" id="SM01133">
    <property type="entry name" value="DeoC"/>
    <property type="match status" value="1"/>
</dbReference>
<dbReference type="GO" id="GO:0004139">
    <property type="term" value="F:deoxyribose-phosphate aldolase activity"/>
    <property type="evidence" value="ECO:0007669"/>
    <property type="project" value="UniProtKB-UniRule"/>
</dbReference>
<comment type="pathway">
    <text evidence="7">Carbohydrate degradation; 2-deoxy-D-ribose 1-phosphate degradation; D-glyceraldehyde 3-phosphate and acetaldehyde from 2-deoxy-alpha-D-ribose 1-phosphate: step 2/2.</text>
</comment>
<keyword evidence="3 7" id="KW-0456">Lyase</keyword>
<dbReference type="GO" id="GO:0005737">
    <property type="term" value="C:cytoplasm"/>
    <property type="evidence" value="ECO:0007669"/>
    <property type="project" value="UniProtKB-SubCell"/>
</dbReference>
<dbReference type="STRING" id="1003.SAMN04488541_102750"/>
<proteinExistence type="inferred from homology"/>
<reference evidence="8 9" key="1">
    <citation type="submission" date="2016-10" db="EMBL/GenBank/DDBJ databases">
        <authorList>
            <person name="de Groot N.N."/>
        </authorList>
    </citation>
    <scope>NUCLEOTIDE SEQUENCE [LARGE SCALE GENOMIC DNA]</scope>
    <source>
        <strain>GEY</strain>
        <strain evidence="9">DSM 9560</strain>
    </source>
</reference>
<feature type="active site" description="Proton donor/acceptor" evidence="7">
    <location>
        <position position="89"/>
    </location>
</feature>
<keyword evidence="2 7" id="KW-0963">Cytoplasm</keyword>
<comment type="subcellular location">
    <subcellularLocation>
        <location evidence="7">Cytoplasm</location>
    </subcellularLocation>
</comment>
<dbReference type="InterPro" id="IPR002915">
    <property type="entry name" value="DeoC/FbaB/LacD_aldolase"/>
</dbReference>
<dbReference type="GO" id="GO:0016052">
    <property type="term" value="P:carbohydrate catabolic process"/>
    <property type="evidence" value="ECO:0007669"/>
    <property type="project" value="TreeGrafter"/>
</dbReference>
<protein>
    <recommendedName>
        <fullName evidence="7">Deoxyribose-phosphate aldolase</fullName>
        <shortName evidence="7">DERA</shortName>
        <ecNumber evidence="7">4.1.2.4</ecNumber>
    </recommendedName>
    <alternativeName>
        <fullName evidence="7">2-deoxy-D-ribose 5-phosphate aldolase</fullName>
    </alternativeName>
    <alternativeName>
        <fullName evidence="7">Phosphodeoxyriboaldolase</fullName>
        <shortName evidence="7">Deoxyriboaldolase</shortName>
    </alternativeName>
</protein>
<dbReference type="AlphaFoldDB" id="A0A1I2HZM7"/>
<dbReference type="PANTHER" id="PTHR10889">
    <property type="entry name" value="DEOXYRIBOSE-PHOSPHATE ALDOLASE"/>
    <property type="match status" value="1"/>
</dbReference>
<feature type="active site" description="Schiff-base intermediate with acetaldehyde" evidence="7">
    <location>
        <position position="153"/>
    </location>
</feature>
<organism evidence="8 9">
    <name type="scientific">Thermoflexibacter ruber</name>
    <dbReference type="NCBI Taxonomy" id="1003"/>
    <lineage>
        <taxon>Bacteria</taxon>
        <taxon>Pseudomonadati</taxon>
        <taxon>Bacteroidota</taxon>
        <taxon>Cytophagia</taxon>
        <taxon>Cytophagales</taxon>
        <taxon>Thermoflexibacteraceae</taxon>
        <taxon>Thermoflexibacter</taxon>
    </lineage>
</organism>
<dbReference type="InterPro" id="IPR028581">
    <property type="entry name" value="DeoC_typeI"/>
</dbReference>
<dbReference type="EC" id="4.1.2.4" evidence="7"/>
<dbReference type="GO" id="GO:0009264">
    <property type="term" value="P:deoxyribonucleotide catabolic process"/>
    <property type="evidence" value="ECO:0007669"/>
    <property type="project" value="UniProtKB-UniRule"/>
</dbReference>
<dbReference type="OrthoDB" id="9778711at2"/>
<sequence>MQINQYLEHTKLSPIFDSNDCEQLVNEAMEFNFIGVCVPPYWVKKAKRDLGKSNVKLVTVVGFPLGYQRSEVKMREIDIALKDGADEIDVVMNLSAFKTGVMMWVKGELAQFAKACHEANALLKVIIETAYLSEEEIIRAGKISADAGADFVKTSTGFAPAGAKVTHIQLMRQHLPANVGIKASGGIKNLAQALSMIEAGADRIGTSSAVQIFKESQIRENSCN</sequence>
<dbReference type="NCBIfam" id="TIGR00126">
    <property type="entry name" value="deoC"/>
    <property type="match status" value="1"/>
</dbReference>
<evidence type="ECO:0000313" key="8">
    <source>
        <dbReference type="EMBL" id="SFF34820.1"/>
    </source>
</evidence>
<dbReference type="GO" id="GO:0006018">
    <property type="term" value="P:2-deoxyribose 1-phosphate catabolic process"/>
    <property type="evidence" value="ECO:0007669"/>
    <property type="project" value="UniProtKB-UniRule"/>
</dbReference>
<evidence type="ECO:0000256" key="3">
    <source>
        <dbReference type="ARBA" id="ARBA00023239"/>
    </source>
</evidence>
<feature type="active site" description="Proton donor/acceptor" evidence="7">
    <location>
        <position position="182"/>
    </location>
</feature>
<evidence type="ECO:0000313" key="9">
    <source>
        <dbReference type="Proteomes" id="UP000199513"/>
    </source>
</evidence>
<comment type="function">
    <text evidence="6 7">Catalyzes a reversible aldol reaction between acetaldehyde and D-glyceraldehyde 3-phosphate to generate 2-deoxy-D-ribose 5-phosphate.</text>
</comment>
<accession>A0A1I2HZM7</accession>
<dbReference type="InterPro" id="IPR011343">
    <property type="entry name" value="DeoC"/>
</dbReference>
<keyword evidence="9" id="KW-1185">Reference proteome</keyword>
<dbReference type="Gene3D" id="3.20.20.70">
    <property type="entry name" value="Aldolase class I"/>
    <property type="match status" value="1"/>
</dbReference>
<gene>
    <name evidence="7" type="primary">deoC</name>
    <name evidence="8" type="ORF">SAMN04488541_102750</name>
</gene>
<keyword evidence="4 7" id="KW-0704">Schiff base</keyword>
<dbReference type="SUPFAM" id="SSF51569">
    <property type="entry name" value="Aldolase"/>
    <property type="match status" value="1"/>
</dbReference>
<dbReference type="FunFam" id="3.20.20.70:FF:000044">
    <property type="entry name" value="Deoxyribose-phosphate aldolase"/>
    <property type="match status" value="1"/>
</dbReference>
<evidence type="ECO:0000256" key="2">
    <source>
        <dbReference type="ARBA" id="ARBA00022490"/>
    </source>
</evidence>
<dbReference type="RefSeq" id="WP_091548032.1">
    <property type="nucleotide sequence ID" value="NZ_FONY01000027.1"/>
</dbReference>
<dbReference type="Proteomes" id="UP000199513">
    <property type="component" value="Unassembled WGS sequence"/>
</dbReference>
<name>A0A1I2HZM7_9BACT</name>
<comment type="similarity">
    <text evidence="1 7">Belongs to the DeoC/FbaB aldolase family. DeoC type 1 subfamily.</text>
</comment>
<dbReference type="UniPathway" id="UPA00002">
    <property type="reaction ID" value="UER00468"/>
</dbReference>
<dbReference type="CDD" id="cd00959">
    <property type="entry name" value="DeoC"/>
    <property type="match status" value="1"/>
</dbReference>
<comment type="catalytic activity">
    <reaction evidence="5 7">
        <text>2-deoxy-D-ribose 5-phosphate = D-glyceraldehyde 3-phosphate + acetaldehyde</text>
        <dbReference type="Rhea" id="RHEA:12821"/>
        <dbReference type="ChEBI" id="CHEBI:15343"/>
        <dbReference type="ChEBI" id="CHEBI:59776"/>
        <dbReference type="ChEBI" id="CHEBI:62877"/>
        <dbReference type="EC" id="4.1.2.4"/>
    </reaction>
</comment>
<dbReference type="Pfam" id="PF01791">
    <property type="entry name" value="DeoC"/>
    <property type="match status" value="1"/>
</dbReference>
<evidence type="ECO:0000256" key="7">
    <source>
        <dbReference type="HAMAP-Rule" id="MF_00114"/>
    </source>
</evidence>
<evidence type="ECO:0000256" key="1">
    <source>
        <dbReference type="ARBA" id="ARBA00010936"/>
    </source>
</evidence>
<dbReference type="InterPro" id="IPR013785">
    <property type="entry name" value="Aldolase_TIM"/>
</dbReference>
<dbReference type="PANTHER" id="PTHR10889:SF1">
    <property type="entry name" value="DEOXYRIBOSE-PHOSPHATE ALDOLASE"/>
    <property type="match status" value="1"/>
</dbReference>
<dbReference type="EMBL" id="FONY01000027">
    <property type="protein sequence ID" value="SFF34820.1"/>
    <property type="molecule type" value="Genomic_DNA"/>
</dbReference>
<evidence type="ECO:0000256" key="6">
    <source>
        <dbReference type="ARBA" id="ARBA00056337"/>
    </source>
</evidence>
<dbReference type="HAMAP" id="MF_00114">
    <property type="entry name" value="DeoC_type1"/>
    <property type="match status" value="1"/>
</dbReference>
<evidence type="ECO:0000256" key="5">
    <source>
        <dbReference type="ARBA" id="ARBA00048791"/>
    </source>
</evidence>
<evidence type="ECO:0000256" key="4">
    <source>
        <dbReference type="ARBA" id="ARBA00023270"/>
    </source>
</evidence>